<proteinExistence type="predicted"/>
<protein>
    <submittedName>
        <fullName evidence="2">Uncharacterized protein</fullName>
    </submittedName>
</protein>
<evidence type="ECO:0000313" key="2">
    <source>
        <dbReference type="EMBL" id="QHU15406.1"/>
    </source>
</evidence>
<accession>A0A6C0KE44</accession>
<organism evidence="2">
    <name type="scientific">viral metagenome</name>
    <dbReference type="NCBI Taxonomy" id="1070528"/>
    <lineage>
        <taxon>unclassified sequences</taxon>
        <taxon>metagenomes</taxon>
        <taxon>organismal metagenomes</taxon>
    </lineage>
</organism>
<feature type="transmembrane region" description="Helical" evidence="1">
    <location>
        <begin position="270"/>
        <end position="297"/>
    </location>
</feature>
<name>A0A6C0KE44_9ZZZZ</name>
<feature type="transmembrane region" description="Helical" evidence="1">
    <location>
        <begin position="209"/>
        <end position="231"/>
    </location>
</feature>
<feature type="transmembrane region" description="Helical" evidence="1">
    <location>
        <begin position="6"/>
        <end position="27"/>
    </location>
</feature>
<keyword evidence="1" id="KW-0812">Transmembrane</keyword>
<dbReference type="AlphaFoldDB" id="A0A6C0KE44"/>
<feature type="transmembrane region" description="Helical" evidence="1">
    <location>
        <begin position="104"/>
        <end position="126"/>
    </location>
</feature>
<keyword evidence="1" id="KW-0472">Membrane</keyword>
<feature type="transmembrane region" description="Helical" evidence="1">
    <location>
        <begin position="309"/>
        <end position="329"/>
    </location>
</feature>
<dbReference type="InterPro" id="IPR041113">
    <property type="entry name" value="Heliorhodopsin"/>
</dbReference>
<evidence type="ECO:0000256" key="1">
    <source>
        <dbReference type="SAM" id="Phobius"/>
    </source>
</evidence>
<feature type="transmembrane region" description="Helical" evidence="1">
    <location>
        <begin position="154"/>
        <end position="171"/>
    </location>
</feature>
<keyword evidence="1" id="KW-1133">Transmembrane helix</keyword>
<feature type="transmembrane region" description="Helical" evidence="1">
    <location>
        <begin position="178"/>
        <end position="197"/>
    </location>
</feature>
<reference evidence="2" key="1">
    <citation type="journal article" date="2020" name="Nature">
        <title>Giant virus diversity and host interactions through global metagenomics.</title>
        <authorList>
            <person name="Schulz F."/>
            <person name="Roux S."/>
            <person name="Paez-Espino D."/>
            <person name="Jungbluth S."/>
            <person name="Walsh D.A."/>
            <person name="Denef V.J."/>
            <person name="McMahon K.D."/>
            <person name="Konstantinidis K.T."/>
            <person name="Eloe-Fadrosh E.A."/>
            <person name="Kyrpides N.C."/>
            <person name="Woyke T."/>
        </authorList>
    </citation>
    <scope>NUCLEOTIDE SEQUENCE</scope>
    <source>
        <strain evidence="2">GVMAG-S-1103017-68</strain>
    </source>
</reference>
<dbReference type="Pfam" id="PF18761">
    <property type="entry name" value="Heliorhodopsin"/>
    <property type="match status" value="1"/>
</dbReference>
<dbReference type="EMBL" id="MN740856">
    <property type="protein sequence ID" value="QHU15406.1"/>
    <property type="molecule type" value="Genomic_DNA"/>
</dbReference>
<sequence>MFQRLNVAAGVLHTILFAAIVITDLVLRSKGRSQYKLRFWREDPDVPDAPDACRGPPIEPGACVCESSVSEFCEFKNDYDNESRTQEQKFELLQQKLNRKQRVVTLRLATVIAAFPLITALFHFYVASPLGQRGFGIVPGYAASIASARNPFRWVEYSITASVMIVAIAGLSDVTNIGEVICIFALMMGLNILGLGVEDSIAGGRTFTAVIMFNAAVIMFMASFYSILTRFRKFQGLVRRKGTDFRVFVNTFFSPDSEATRTDPTKPFKLPAFVAVAVYGIALLYVVFPLILLARWAGLYGYEGQEKGFLVTSLVAKAFLVIAVASGIAREDPPDYAK</sequence>